<feature type="domain" description="Glycosyl transferase family 1" evidence="4">
    <location>
        <begin position="215"/>
        <end position="360"/>
    </location>
</feature>
<protein>
    <recommendedName>
        <fullName evidence="1">D-inositol 3-phosphate glycosyltransferase</fullName>
    </recommendedName>
</protein>
<sequence length="403" mass="44034">MHILIVTDQHVDSLGGVQVAIRLQRRFLERAGHRVTIAAPAMHRPGYVVADKDRGAYIDLPSRPITKDREYGISWPGHRTDHALAKALATRPPVDVVHVQGDFWGALIGIRAARGLGVPVVLTMHNNVDEGTRAVTRLAPLVFTVFRAWRGLALGRCRGKIDRATYGAWRYLAELATEAAVVAAPSQHFARELQRHRVVQSVVVIPNGVDDDTIESLRSRERSPRERPKLIWLGRMSKEKRVLEFIEAIAESGIDADVTLYGAGMLLPRVIRRVRELGLEDRVTIPGPVPYREALIAIHDADALVQASIGFETQGLTPFEAAALGTPTIFCDAQIAQDVAVETAWQVADASVTALAETLGAAVSELAAAPGQLRVSARESQRFLQSMQTAKMVALYEQASLGV</sequence>
<evidence type="ECO:0000259" key="4">
    <source>
        <dbReference type="Pfam" id="PF00534"/>
    </source>
</evidence>
<dbReference type="AlphaFoldDB" id="A0A6G7XH35"/>
<dbReference type="RefSeq" id="WP_166292025.1">
    <property type="nucleotide sequence ID" value="NZ_CP049863.1"/>
</dbReference>
<dbReference type="Proteomes" id="UP000502677">
    <property type="component" value="Chromosome"/>
</dbReference>
<evidence type="ECO:0000259" key="5">
    <source>
        <dbReference type="Pfam" id="PF13439"/>
    </source>
</evidence>
<evidence type="ECO:0000256" key="1">
    <source>
        <dbReference type="ARBA" id="ARBA00021292"/>
    </source>
</evidence>
<accession>A0A6G7XH35</accession>
<dbReference type="InterPro" id="IPR028098">
    <property type="entry name" value="Glyco_trans_4-like_N"/>
</dbReference>
<reference evidence="6 7" key="1">
    <citation type="submission" date="2020-03" db="EMBL/GenBank/DDBJ databases">
        <title>Leucobacter sp. nov., isolated from beetles.</title>
        <authorList>
            <person name="Hyun D.-W."/>
            <person name="Bae J.-W."/>
        </authorList>
    </citation>
    <scope>NUCLEOTIDE SEQUENCE [LARGE SCALE GENOMIC DNA]</scope>
    <source>
        <strain evidence="6 7">HDW9C</strain>
    </source>
</reference>
<evidence type="ECO:0000313" key="6">
    <source>
        <dbReference type="EMBL" id="QIK63681.1"/>
    </source>
</evidence>
<evidence type="ECO:0000256" key="2">
    <source>
        <dbReference type="ARBA" id="ARBA00022676"/>
    </source>
</evidence>
<dbReference type="EMBL" id="CP049863">
    <property type="protein sequence ID" value="QIK63681.1"/>
    <property type="molecule type" value="Genomic_DNA"/>
</dbReference>
<dbReference type="SUPFAM" id="SSF53756">
    <property type="entry name" value="UDP-Glycosyltransferase/glycogen phosphorylase"/>
    <property type="match status" value="1"/>
</dbReference>
<organism evidence="6 7">
    <name type="scientific">Leucobacter viscericola</name>
    <dbReference type="NCBI Taxonomy" id="2714935"/>
    <lineage>
        <taxon>Bacteria</taxon>
        <taxon>Bacillati</taxon>
        <taxon>Actinomycetota</taxon>
        <taxon>Actinomycetes</taxon>
        <taxon>Micrococcales</taxon>
        <taxon>Microbacteriaceae</taxon>
        <taxon>Leucobacter</taxon>
    </lineage>
</organism>
<dbReference type="Gene3D" id="3.40.50.2000">
    <property type="entry name" value="Glycogen Phosphorylase B"/>
    <property type="match status" value="2"/>
</dbReference>
<evidence type="ECO:0000313" key="7">
    <source>
        <dbReference type="Proteomes" id="UP000502677"/>
    </source>
</evidence>
<keyword evidence="3 6" id="KW-0808">Transferase</keyword>
<gene>
    <name evidence="6" type="ORF">G7068_11135</name>
</gene>
<feature type="domain" description="Glycosyltransferase subfamily 4-like N-terminal" evidence="5">
    <location>
        <begin position="15"/>
        <end position="212"/>
    </location>
</feature>
<proteinExistence type="predicted"/>
<dbReference type="Pfam" id="PF00534">
    <property type="entry name" value="Glycos_transf_1"/>
    <property type="match status" value="1"/>
</dbReference>
<dbReference type="Pfam" id="PF13439">
    <property type="entry name" value="Glyco_transf_4"/>
    <property type="match status" value="1"/>
</dbReference>
<name>A0A6G7XH35_9MICO</name>
<dbReference type="PANTHER" id="PTHR45947">
    <property type="entry name" value="SULFOQUINOVOSYL TRANSFERASE SQD2"/>
    <property type="match status" value="1"/>
</dbReference>
<dbReference type="InterPro" id="IPR001296">
    <property type="entry name" value="Glyco_trans_1"/>
</dbReference>
<keyword evidence="2" id="KW-0328">Glycosyltransferase</keyword>
<evidence type="ECO:0000256" key="3">
    <source>
        <dbReference type="ARBA" id="ARBA00022679"/>
    </source>
</evidence>
<keyword evidence="7" id="KW-1185">Reference proteome</keyword>
<dbReference type="PANTHER" id="PTHR45947:SF3">
    <property type="entry name" value="SULFOQUINOVOSYL TRANSFERASE SQD2"/>
    <property type="match status" value="1"/>
</dbReference>
<dbReference type="KEGG" id="lvi:G7068_11135"/>
<dbReference type="InterPro" id="IPR050194">
    <property type="entry name" value="Glycosyltransferase_grp1"/>
</dbReference>
<dbReference type="GO" id="GO:1901137">
    <property type="term" value="P:carbohydrate derivative biosynthetic process"/>
    <property type="evidence" value="ECO:0007669"/>
    <property type="project" value="UniProtKB-ARBA"/>
</dbReference>
<dbReference type="GO" id="GO:0016757">
    <property type="term" value="F:glycosyltransferase activity"/>
    <property type="evidence" value="ECO:0007669"/>
    <property type="project" value="UniProtKB-KW"/>
</dbReference>